<feature type="region of interest" description="Disordered" evidence="1">
    <location>
        <begin position="41"/>
        <end position="70"/>
    </location>
</feature>
<evidence type="ECO:0000256" key="1">
    <source>
        <dbReference type="SAM" id="MobiDB-lite"/>
    </source>
</evidence>
<gene>
    <name evidence="2" type="ORF">ACFQ1E_17560</name>
</gene>
<proteinExistence type="predicted"/>
<accession>A0ABW3HA74</accession>
<dbReference type="EMBL" id="JBHTJG010000010">
    <property type="protein sequence ID" value="MFD0948154.1"/>
    <property type="molecule type" value="Genomic_DNA"/>
</dbReference>
<comment type="caution">
    <text evidence="2">The sequence shown here is derived from an EMBL/GenBank/DDBJ whole genome shotgun (WGS) entry which is preliminary data.</text>
</comment>
<name>A0ABW3HA74_9SPHN</name>
<evidence type="ECO:0000313" key="2">
    <source>
        <dbReference type="EMBL" id="MFD0948154.1"/>
    </source>
</evidence>
<feature type="compositionally biased region" description="Basic and acidic residues" evidence="1">
    <location>
        <begin position="49"/>
        <end position="70"/>
    </location>
</feature>
<evidence type="ECO:0000313" key="3">
    <source>
        <dbReference type="Proteomes" id="UP001596977"/>
    </source>
</evidence>
<dbReference type="Proteomes" id="UP001596977">
    <property type="component" value="Unassembled WGS sequence"/>
</dbReference>
<sequence>MKSSPTDRARKCFAVAKSATIDGERAAALDRGMKILEKHGLDPDAFDIPGRERGGGQRAWREQSYSRDDF</sequence>
<keyword evidence="3" id="KW-1185">Reference proteome</keyword>
<dbReference type="RefSeq" id="WP_264946001.1">
    <property type="nucleotide sequence ID" value="NZ_JAPDRA010000010.1"/>
</dbReference>
<protein>
    <submittedName>
        <fullName evidence="2">DUF2786 domain-containing protein</fullName>
    </submittedName>
</protein>
<organism evidence="2 3">
    <name type="scientific">Sphingomonas canadensis</name>
    <dbReference type="NCBI Taxonomy" id="1219257"/>
    <lineage>
        <taxon>Bacteria</taxon>
        <taxon>Pseudomonadati</taxon>
        <taxon>Pseudomonadota</taxon>
        <taxon>Alphaproteobacteria</taxon>
        <taxon>Sphingomonadales</taxon>
        <taxon>Sphingomonadaceae</taxon>
        <taxon>Sphingomonas</taxon>
    </lineage>
</organism>
<reference evidence="3" key="1">
    <citation type="journal article" date="2019" name="Int. J. Syst. Evol. Microbiol.">
        <title>The Global Catalogue of Microorganisms (GCM) 10K type strain sequencing project: providing services to taxonomists for standard genome sequencing and annotation.</title>
        <authorList>
            <consortium name="The Broad Institute Genomics Platform"/>
            <consortium name="The Broad Institute Genome Sequencing Center for Infectious Disease"/>
            <person name="Wu L."/>
            <person name="Ma J."/>
        </authorList>
    </citation>
    <scope>NUCLEOTIDE SEQUENCE [LARGE SCALE GENOMIC DNA]</scope>
    <source>
        <strain evidence="3">CCUG 62982</strain>
    </source>
</reference>